<dbReference type="GO" id="GO:0016887">
    <property type="term" value="F:ATP hydrolysis activity"/>
    <property type="evidence" value="ECO:0007669"/>
    <property type="project" value="InterPro"/>
</dbReference>
<dbReference type="PROSITE" id="PS00674">
    <property type="entry name" value="AAA"/>
    <property type="match status" value="2"/>
</dbReference>
<dbReference type="InterPro" id="IPR003593">
    <property type="entry name" value="AAA+_ATPase"/>
</dbReference>
<dbReference type="InterPro" id="IPR003959">
    <property type="entry name" value="ATPase_AAA_core"/>
</dbReference>
<dbReference type="GO" id="GO:0031593">
    <property type="term" value="F:polyubiquitin modification-dependent protein binding"/>
    <property type="evidence" value="ECO:0007669"/>
    <property type="project" value="TreeGrafter"/>
</dbReference>
<dbReference type="PANTHER" id="PTHR23077">
    <property type="entry name" value="AAA-FAMILY ATPASE"/>
    <property type="match status" value="1"/>
</dbReference>
<dbReference type="GO" id="GO:0005829">
    <property type="term" value="C:cytosol"/>
    <property type="evidence" value="ECO:0007669"/>
    <property type="project" value="TreeGrafter"/>
</dbReference>
<reference evidence="4" key="1">
    <citation type="journal article" date="2020" name="Fungal Divers.">
        <title>Resolving the Mortierellaceae phylogeny through synthesis of multi-gene phylogenetics and phylogenomics.</title>
        <authorList>
            <person name="Vandepol N."/>
            <person name="Liber J."/>
            <person name="Desiro A."/>
            <person name="Na H."/>
            <person name="Kennedy M."/>
            <person name="Barry K."/>
            <person name="Grigoriev I.V."/>
            <person name="Miller A.N."/>
            <person name="O'Donnell K."/>
            <person name="Stajich J.E."/>
            <person name="Bonito G."/>
        </authorList>
    </citation>
    <scope>NUCLEOTIDE SEQUENCE</scope>
    <source>
        <strain evidence="4">BC1065</strain>
    </source>
</reference>
<dbReference type="SMART" id="SM00382">
    <property type="entry name" value="AAA"/>
    <property type="match status" value="2"/>
</dbReference>
<dbReference type="AlphaFoldDB" id="A0A9P6Q153"/>
<dbReference type="InterPro" id="IPR027417">
    <property type="entry name" value="P-loop_NTPase"/>
</dbReference>
<evidence type="ECO:0000256" key="2">
    <source>
        <dbReference type="ARBA" id="ARBA00022840"/>
    </source>
</evidence>
<evidence type="ECO:0000256" key="1">
    <source>
        <dbReference type="ARBA" id="ARBA00022741"/>
    </source>
</evidence>
<dbReference type="GO" id="GO:0030970">
    <property type="term" value="P:retrograde protein transport, ER to cytosol"/>
    <property type="evidence" value="ECO:0007669"/>
    <property type="project" value="TreeGrafter"/>
</dbReference>
<dbReference type="InterPro" id="IPR003960">
    <property type="entry name" value="ATPase_AAA_CS"/>
</dbReference>
<keyword evidence="5" id="KW-1185">Reference proteome</keyword>
<dbReference type="InterPro" id="IPR050168">
    <property type="entry name" value="AAA_ATPase_domain"/>
</dbReference>
<keyword evidence="1" id="KW-0547">Nucleotide-binding</keyword>
<dbReference type="GO" id="GO:0051228">
    <property type="term" value="P:mitotic spindle disassembly"/>
    <property type="evidence" value="ECO:0007669"/>
    <property type="project" value="TreeGrafter"/>
</dbReference>
<dbReference type="EMBL" id="JAAAJB010000359">
    <property type="protein sequence ID" value="KAG0257478.1"/>
    <property type="molecule type" value="Genomic_DNA"/>
</dbReference>
<dbReference type="FunFam" id="3.40.50.300:FF:000061">
    <property type="entry name" value="ATPase family, AAA domain-containing 2"/>
    <property type="match status" value="1"/>
</dbReference>
<evidence type="ECO:0000313" key="5">
    <source>
        <dbReference type="Proteomes" id="UP000807716"/>
    </source>
</evidence>
<dbReference type="InterPro" id="IPR041569">
    <property type="entry name" value="AAA_lid_3"/>
</dbReference>
<dbReference type="Gene3D" id="1.10.8.60">
    <property type="match status" value="2"/>
</dbReference>
<dbReference type="Pfam" id="PF17862">
    <property type="entry name" value="AAA_lid_3"/>
    <property type="match status" value="2"/>
</dbReference>
<proteinExistence type="predicted"/>
<dbReference type="Proteomes" id="UP000807716">
    <property type="component" value="Unassembled WGS sequence"/>
</dbReference>
<dbReference type="GO" id="GO:0034098">
    <property type="term" value="C:VCP-NPL4-UFD1 AAA ATPase complex"/>
    <property type="evidence" value="ECO:0007669"/>
    <property type="project" value="TreeGrafter"/>
</dbReference>
<dbReference type="GO" id="GO:0005524">
    <property type="term" value="F:ATP binding"/>
    <property type="evidence" value="ECO:0007669"/>
    <property type="project" value="UniProtKB-KW"/>
</dbReference>
<dbReference type="GO" id="GO:0097352">
    <property type="term" value="P:autophagosome maturation"/>
    <property type="evidence" value="ECO:0007669"/>
    <property type="project" value="TreeGrafter"/>
</dbReference>
<dbReference type="GO" id="GO:0005634">
    <property type="term" value="C:nucleus"/>
    <property type="evidence" value="ECO:0007669"/>
    <property type="project" value="TreeGrafter"/>
</dbReference>
<dbReference type="OrthoDB" id="5421at2759"/>
<dbReference type="SUPFAM" id="SSF52540">
    <property type="entry name" value="P-loop containing nucleoside triphosphate hydrolases"/>
    <property type="match status" value="2"/>
</dbReference>
<protein>
    <recommendedName>
        <fullName evidence="3">AAA+ ATPase domain-containing protein</fullName>
    </recommendedName>
</protein>
<evidence type="ECO:0000259" key="3">
    <source>
        <dbReference type="SMART" id="SM00382"/>
    </source>
</evidence>
<comment type="caution">
    <text evidence="4">The sequence shown here is derived from an EMBL/GenBank/DDBJ whole genome shotgun (WGS) entry which is preliminary data.</text>
</comment>
<feature type="domain" description="AAA+ ATPase" evidence="3">
    <location>
        <begin position="252"/>
        <end position="394"/>
    </location>
</feature>
<dbReference type="Gene3D" id="3.40.50.300">
    <property type="entry name" value="P-loop containing nucleotide triphosphate hydrolases"/>
    <property type="match status" value="2"/>
</dbReference>
<dbReference type="Pfam" id="PF00004">
    <property type="entry name" value="AAA"/>
    <property type="match status" value="2"/>
</dbReference>
<accession>A0A9P6Q153</accession>
<organism evidence="4 5">
    <name type="scientific">Actinomortierella ambigua</name>
    <dbReference type="NCBI Taxonomy" id="1343610"/>
    <lineage>
        <taxon>Eukaryota</taxon>
        <taxon>Fungi</taxon>
        <taxon>Fungi incertae sedis</taxon>
        <taxon>Mucoromycota</taxon>
        <taxon>Mortierellomycotina</taxon>
        <taxon>Mortierellomycetes</taxon>
        <taxon>Mortierellales</taxon>
        <taxon>Mortierellaceae</taxon>
        <taxon>Actinomortierella</taxon>
    </lineage>
</organism>
<dbReference type="PANTHER" id="PTHR23077:SF194">
    <property type="entry name" value="ATPASE FAMILY GENE 2 PROTEIN HOMOLOG B"/>
    <property type="match status" value="1"/>
</dbReference>
<sequence length="805" mass="86930">MKNAFDAEAADFCDTRTARCRISPTRFADLALIIGQWVRLESGTTSCLCRAWPARHDCKGAVLIDPYICKKIPETTTAAVAAPSKTILTPLKQPVTLAQRITVTVKVQHKDPAHTAAELVAVFHSASAPLKRNMVQNILMNLALENGYSVGHPDSGLCLTIKATVPENTPVMVNKGTLVTIISEQGDEILTRSASSSTDTTPAIEPEKTPIATTSTITTTLPGLEKAFQALLEVVSYPLLYPHHLQALHIDCPKGVLLYGPPGVGKTYLVAMVAQYCRARMVTILGPEILGPYLGESEEKLRQKFIQAQRMVAEDPSTPVVVFIDELDALAPHRTGAEAQASRVVAQLLTLMDGIATDQGRVVVVAATNRPNAIDPALRRPGRFDREIGVDVPGPEARARILRSLTRGMPLALTDQEVEQLAKMTNGFVGADLEALCRESALHAVYRMTSTARAMMEGEGTMPPQQRQQQQDAVKVTMQDFQRAFRNSSPSLQRGYGVMVEPVQWSDIGGLASVKQQLQQAVEWPMLYKDTFQRLGLRAPRGILLYGPPGCSKTTLVKAIATTSGASFLSVNGAALYSSYVGESEKIIRQTFHQARLAAPSIIFLDELDTMVGKRQLSAGGGGGGSSGGDSVQERVLSTMLNEMDGVEQASGVLVVGATNRQDLIDKALLRPGRFDRVVYVPPPDVEARLQILKIYTRGIPLASDVDLEGLARRTELYTGADLQNVCREAAMLALRQRVFLKTVVPEVATGVTTAVTPTGLTAAQDPGALTVVDDDDFEQALRVVKPSLTKTLLAEYSSSGTRAF</sequence>
<dbReference type="FunFam" id="3.40.50.300:FF:001440">
    <property type="entry name" value="ATPase, AAA family protein"/>
    <property type="match status" value="1"/>
</dbReference>
<keyword evidence="2" id="KW-0067">ATP-binding</keyword>
<name>A0A9P6Q153_9FUNG</name>
<feature type="domain" description="AAA+ ATPase" evidence="3">
    <location>
        <begin position="539"/>
        <end position="685"/>
    </location>
</feature>
<gene>
    <name evidence="4" type="ORF">DFQ27_005089</name>
</gene>
<evidence type="ECO:0000313" key="4">
    <source>
        <dbReference type="EMBL" id="KAG0257478.1"/>
    </source>
</evidence>